<dbReference type="Pfam" id="PF17926">
    <property type="entry name" value="TetR_C_21"/>
    <property type="match status" value="1"/>
</dbReference>
<accession>A0A919R8S2</accession>
<dbReference type="InterPro" id="IPR001647">
    <property type="entry name" value="HTH_TetR"/>
</dbReference>
<evidence type="ECO:0000256" key="5">
    <source>
        <dbReference type="SAM" id="Phobius"/>
    </source>
</evidence>
<dbReference type="PANTHER" id="PTHR30055:SF234">
    <property type="entry name" value="HTH-TYPE TRANSCRIPTIONAL REGULATOR BETI"/>
    <property type="match status" value="1"/>
</dbReference>
<comment type="caution">
    <text evidence="7">The sequence shown here is derived from an EMBL/GenBank/DDBJ whole genome shotgun (WGS) entry which is preliminary data.</text>
</comment>
<dbReference type="EMBL" id="BOOU01000058">
    <property type="protein sequence ID" value="GII79357.1"/>
    <property type="molecule type" value="Genomic_DNA"/>
</dbReference>
<dbReference type="PROSITE" id="PS50977">
    <property type="entry name" value="HTH_TETR_2"/>
    <property type="match status" value="1"/>
</dbReference>
<protein>
    <recommendedName>
        <fullName evidence="6">HTH tetR-type domain-containing protein</fullName>
    </recommendedName>
</protein>
<dbReference type="SUPFAM" id="SSF46689">
    <property type="entry name" value="Homeodomain-like"/>
    <property type="match status" value="1"/>
</dbReference>
<evidence type="ECO:0000256" key="4">
    <source>
        <dbReference type="PROSITE-ProRule" id="PRU00335"/>
    </source>
</evidence>
<dbReference type="GO" id="GO:0000976">
    <property type="term" value="F:transcription cis-regulatory region binding"/>
    <property type="evidence" value="ECO:0007669"/>
    <property type="project" value="TreeGrafter"/>
</dbReference>
<proteinExistence type="predicted"/>
<name>A0A919R8S2_9ACTN</name>
<organism evidence="7 8">
    <name type="scientific">Sphaerisporangium rufum</name>
    <dbReference type="NCBI Taxonomy" id="1381558"/>
    <lineage>
        <taxon>Bacteria</taxon>
        <taxon>Bacillati</taxon>
        <taxon>Actinomycetota</taxon>
        <taxon>Actinomycetes</taxon>
        <taxon>Streptosporangiales</taxon>
        <taxon>Streptosporangiaceae</taxon>
        <taxon>Sphaerisporangium</taxon>
    </lineage>
</organism>
<feature type="transmembrane region" description="Helical" evidence="5">
    <location>
        <begin position="135"/>
        <end position="158"/>
    </location>
</feature>
<keyword evidence="5" id="KW-0472">Membrane</keyword>
<evidence type="ECO:0000313" key="8">
    <source>
        <dbReference type="Proteomes" id="UP000655287"/>
    </source>
</evidence>
<dbReference type="InterPro" id="IPR009057">
    <property type="entry name" value="Homeodomain-like_sf"/>
</dbReference>
<evidence type="ECO:0000313" key="7">
    <source>
        <dbReference type="EMBL" id="GII79357.1"/>
    </source>
</evidence>
<dbReference type="Gene3D" id="1.10.357.10">
    <property type="entry name" value="Tetracycline Repressor, domain 2"/>
    <property type="match status" value="1"/>
</dbReference>
<reference evidence="7" key="1">
    <citation type="submission" date="2021-01" db="EMBL/GenBank/DDBJ databases">
        <title>Whole genome shotgun sequence of Sphaerisporangium rufum NBRC 109079.</title>
        <authorList>
            <person name="Komaki H."/>
            <person name="Tamura T."/>
        </authorList>
    </citation>
    <scope>NUCLEOTIDE SEQUENCE</scope>
    <source>
        <strain evidence="7">NBRC 109079</strain>
    </source>
</reference>
<dbReference type="PRINTS" id="PR00455">
    <property type="entry name" value="HTHTETR"/>
</dbReference>
<keyword evidence="3" id="KW-0804">Transcription</keyword>
<dbReference type="InterPro" id="IPR050109">
    <property type="entry name" value="HTH-type_TetR-like_transc_reg"/>
</dbReference>
<dbReference type="SUPFAM" id="SSF48498">
    <property type="entry name" value="Tetracyclin repressor-like, C-terminal domain"/>
    <property type="match status" value="1"/>
</dbReference>
<sequence length="195" mass="20683">MAAERTRGKILDAAVAEFGAKGYAGARTAGIAARAGVNQQLIAYYFGGKQGLLDELRRRWAAGQDAVAPADGTFAASVAAYLDMTLDAPDWARLVVWQALGDGPAHGTQEAAAAQRDRLAEGVRRVRERQRAGELTGAVSAEFVMFLAHLVAFAPIALPQLTGDLLGVPPGSPEYRRRCLDQLMTLLTPPEPAGQ</sequence>
<evidence type="ECO:0000259" key="6">
    <source>
        <dbReference type="PROSITE" id="PS50977"/>
    </source>
</evidence>
<keyword evidence="8" id="KW-1185">Reference proteome</keyword>
<dbReference type="RefSeq" id="WP_203989296.1">
    <property type="nucleotide sequence ID" value="NZ_BOOU01000058.1"/>
</dbReference>
<gene>
    <name evidence="7" type="ORF">Sru01_43390</name>
</gene>
<dbReference type="PANTHER" id="PTHR30055">
    <property type="entry name" value="HTH-TYPE TRANSCRIPTIONAL REGULATOR RUTR"/>
    <property type="match status" value="1"/>
</dbReference>
<dbReference type="Pfam" id="PF00440">
    <property type="entry name" value="TetR_N"/>
    <property type="match status" value="1"/>
</dbReference>
<feature type="DNA-binding region" description="H-T-H motif" evidence="4">
    <location>
        <begin position="27"/>
        <end position="46"/>
    </location>
</feature>
<keyword evidence="2 4" id="KW-0238">DNA-binding</keyword>
<dbReference type="InterPro" id="IPR041467">
    <property type="entry name" value="Sco4008_C"/>
</dbReference>
<dbReference type="GO" id="GO:0003700">
    <property type="term" value="F:DNA-binding transcription factor activity"/>
    <property type="evidence" value="ECO:0007669"/>
    <property type="project" value="TreeGrafter"/>
</dbReference>
<dbReference type="AlphaFoldDB" id="A0A919R8S2"/>
<dbReference type="InterPro" id="IPR036271">
    <property type="entry name" value="Tet_transcr_reg_TetR-rel_C_sf"/>
</dbReference>
<evidence type="ECO:0000256" key="2">
    <source>
        <dbReference type="ARBA" id="ARBA00023125"/>
    </source>
</evidence>
<keyword evidence="5" id="KW-1133">Transmembrane helix</keyword>
<keyword evidence="1" id="KW-0805">Transcription regulation</keyword>
<dbReference type="Proteomes" id="UP000655287">
    <property type="component" value="Unassembled WGS sequence"/>
</dbReference>
<evidence type="ECO:0000256" key="1">
    <source>
        <dbReference type="ARBA" id="ARBA00023015"/>
    </source>
</evidence>
<feature type="domain" description="HTH tetR-type" evidence="6">
    <location>
        <begin position="4"/>
        <end position="64"/>
    </location>
</feature>
<evidence type="ECO:0000256" key="3">
    <source>
        <dbReference type="ARBA" id="ARBA00023163"/>
    </source>
</evidence>
<keyword evidence="5" id="KW-0812">Transmembrane</keyword>